<feature type="transmembrane region" description="Helical" evidence="2">
    <location>
        <begin position="81"/>
        <end position="100"/>
    </location>
</feature>
<evidence type="ECO:0000256" key="1">
    <source>
        <dbReference type="SAM" id="MobiDB-lite"/>
    </source>
</evidence>
<feature type="transmembrane region" description="Helical" evidence="2">
    <location>
        <begin position="48"/>
        <end position="69"/>
    </location>
</feature>
<gene>
    <name evidence="3" type="ORF">MKQ68_07960</name>
</gene>
<reference evidence="3" key="1">
    <citation type="submission" date="2022-10" db="EMBL/GenBank/DDBJ databases">
        <title>Chitinophaga sp. nov., isolated from soil.</title>
        <authorList>
            <person name="Jeon C.O."/>
        </authorList>
    </citation>
    <scope>NUCLEOTIDE SEQUENCE</scope>
    <source>
        <strain evidence="3">R8</strain>
    </source>
</reference>
<evidence type="ECO:0000313" key="4">
    <source>
        <dbReference type="Proteomes" id="UP001162741"/>
    </source>
</evidence>
<feature type="transmembrane region" description="Helical" evidence="2">
    <location>
        <begin position="318"/>
        <end position="337"/>
    </location>
</feature>
<feature type="transmembrane region" description="Helical" evidence="2">
    <location>
        <begin position="289"/>
        <end position="306"/>
    </location>
</feature>
<feature type="transmembrane region" description="Helical" evidence="2">
    <location>
        <begin position="112"/>
        <end position="128"/>
    </location>
</feature>
<keyword evidence="4" id="KW-1185">Reference proteome</keyword>
<feature type="compositionally biased region" description="Gly residues" evidence="1">
    <location>
        <begin position="381"/>
        <end position="395"/>
    </location>
</feature>
<dbReference type="RefSeq" id="WP_264282832.1">
    <property type="nucleotide sequence ID" value="NZ_CP107006.1"/>
</dbReference>
<keyword evidence="2" id="KW-1133">Transmembrane helix</keyword>
<dbReference type="EMBL" id="CP107006">
    <property type="protein sequence ID" value="UYQ95027.1"/>
    <property type="molecule type" value="Genomic_DNA"/>
</dbReference>
<feature type="transmembrane region" description="Helical" evidence="2">
    <location>
        <begin position="149"/>
        <end position="172"/>
    </location>
</feature>
<keyword evidence="2" id="KW-0472">Membrane</keyword>
<evidence type="ECO:0000256" key="2">
    <source>
        <dbReference type="SAM" id="Phobius"/>
    </source>
</evidence>
<name>A0ABY6J9L0_9BACT</name>
<proteinExistence type="predicted"/>
<sequence length="395" mass="43463">MIAYNHQTLDQVLMRSEVERAYKKRLITAGERNAVNAAYPDDFYSPHIFIRAGLFIVTAVAILAAVGLMLLMDIVRSANSVANFCIFLTIALYAACEFFIRGTKHHKSGVDTALMWGAGLAFVTFFFAQEIANSESQISAVIMIGAAYLALRFADLPMSVIAYAALIATVYFSLDTSAVLSAFAPFIIAIVSLGAYLLFHRLSRPWRFRHYRNCLLLLQLCALLSLYGSLNYFIVTELARDDYYNAAAYEVATGGSQSAYVPPLAWLFWITTIAIPAIYLLLGLRNKNRVMLGAGMLLVAAAVYTVRYYHEIMPIETVMLLSGICLVVIALGAIRYLKTPRHGFTKEEDDASEQMEKLHLESLVIAQTMSTTTTPEKPWNFGGGSGVGGGATGDF</sequence>
<feature type="transmembrane region" description="Helical" evidence="2">
    <location>
        <begin position="178"/>
        <end position="199"/>
    </location>
</feature>
<accession>A0ABY6J9L0</accession>
<dbReference type="Proteomes" id="UP001162741">
    <property type="component" value="Chromosome"/>
</dbReference>
<feature type="transmembrane region" description="Helical" evidence="2">
    <location>
        <begin position="264"/>
        <end position="282"/>
    </location>
</feature>
<protein>
    <recommendedName>
        <fullName evidence="5">DUF2157 domain-containing protein</fullName>
    </recommendedName>
</protein>
<organism evidence="3 4">
    <name type="scientific">Chitinophaga horti</name>
    <dbReference type="NCBI Taxonomy" id="2920382"/>
    <lineage>
        <taxon>Bacteria</taxon>
        <taxon>Pseudomonadati</taxon>
        <taxon>Bacteroidota</taxon>
        <taxon>Chitinophagia</taxon>
        <taxon>Chitinophagales</taxon>
        <taxon>Chitinophagaceae</taxon>
        <taxon>Chitinophaga</taxon>
    </lineage>
</organism>
<feature type="transmembrane region" description="Helical" evidence="2">
    <location>
        <begin position="211"/>
        <end position="234"/>
    </location>
</feature>
<evidence type="ECO:0000313" key="3">
    <source>
        <dbReference type="EMBL" id="UYQ95027.1"/>
    </source>
</evidence>
<keyword evidence="2" id="KW-0812">Transmembrane</keyword>
<feature type="region of interest" description="Disordered" evidence="1">
    <location>
        <begin position="376"/>
        <end position="395"/>
    </location>
</feature>
<evidence type="ECO:0008006" key="5">
    <source>
        <dbReference type="Google" id="ProtNLM"/>
    </source>
</evidence>